<evidence type="ECO:0000313" key="4">
    <source>
        <dbReference type="EMBL" id="MFC3102982.1"/>
    </source>
</evidence>
<comment type="caution">
    <text evidence="4">The sequence shown here is derived from an EMBL/GenBank/DDBJ whole genome shotgun (WGS) entry which is preliminary data.</text>
</comment>
<dbReference type="SUPFAM" id="SSF52096">
    <property type="entry name" value="ClpP/crotonase"/>
    <property type="match status" value="1"/>
</dbReference>
<dbReference type="InterPro" id="IPR001753">
    <property type="entry name" value="Enoyl-CoA_hydra/iso"/>
</dbReference>
<sequence length="261" mass="27823">MSTLEMQSGHVRAVVENALLHVTLDRADKRNALTGAMYQDLTRSAEHAGENDDIRALLIDAEGDMFCAGNDIADFAGASAETREAGSAGPALTFIKALMALDKPIVIAVQGQATGIGTTMLLHADLVVAAESARFFTAFVDLALVPEAGSSLILPALIGRQNAARLLLAGDVLTAEEALRMGLIAYCVPDAELAERAGALAEKLCAKSPTSVRYTKQLIRHGLGSDDVHGQMDREAELFGERLFSDEVKAIMEKFLSKRRA</sequence>
<evidence type="ECO:0000256" key="1">
    <source>
        <dbReference type="ARBA" id="ARBA00004275"/>
    </source>
</evidence>
<evidence type="ECO:0000313" key="5">
    <source>
        <dbReference type="Proteomes" id="UP001595462"/>
    </source>
</evidence>
<proteinExistence type="predicted"/>
<dbReference type="RefSeq" id="WP_380686560.1">
    <property type="nucleotide sequence ID" value="NZ_JBHRSS010000003.1"/>
</dbReference>
<keyword evidence="2" id="KW-0576">Peroxisome</keyword>
<keyword evidence="5" id="KW-1185">Reference proteome</keyword>
<reference evidence="5" key="1">
    <citation type="journal article" date="2019" name="Int. J. Syst. Evol. Microbiol.">
        <title>The Global Catalogue of Microorganisms (GCM) 10K type strain sequencing project: providing services to taxonomists for standard genome sequencing and annotation.</title>
        <authorList>
            <consortium name="The Broad Institute Genomics Platform"/>
            <consortium name="The Broad Institute Genome Sequencing Center for Infectious Disease"/>
            <person name="Wu L."/>
            <person name="Ma J."/>
        </authorList>
    </citation>
    <scope>NUCLEOTIDE SEQUENCE [LARGE SCALE GENOMIC DNA]</scope>
    <source>
        <strain evidence="5">KCTC 52640</strain>
    </source>
</reference>
<organism evidence="4 5">
    <name type="scientific">Salinisphaera aquimarina</name>
    <dbReference type="NCBI Taxonomy" id="2094031"/>
    <lineage>
        <taxon>Bacteria</taxon>
        <taxon>Pseudomonadati</taxon>
        <taxon>Pseudomonadota</taxon>
        <taxon>Gammaproteobacteria</taxon>
        <taxon>Salinisphaerales</taxon>
        <taxon>Salinisphaeraceae</taxon>
        <taxon>Salinisphaera</taxon>
    </lineage>
</organism>
<evidence type="ECO:0000256" key="2">
    <source>
        <dbReference type="ARBA" id="ARBA00023140"/>
    </source>
</evidence>
<comment type="subcellular location">
    <subcellularLocation>
        <location evidence="1">Peroxisome</location>
    </subcellularLocation>
</comment>
<dbReference type="EMBL" id="JBHRSS010000003">
    <property type="protein sequence ID" value="MFC3102982.1"/>
    <property type="molecule type" value="Genomic_DNA"/>
</dbReference>
<dbReference type="Pfam" id="PF00378">
    <property type="entry name" value="ECH_1"/>
    <property type="match status" value="1"/>
</dbReference>
<dbReference type="PANTHER" id="PTHR43684">
    <property type="match status" value="1"/>
</dbReference>
<gene>
    <name evidence="4" type="ORF">ACFOSU_03675</name>
</gene>
<dbReference type="Proteomes" id="UP001595462">
    <property type="component" value="Unassembled WGS sequence"/>
</dbReference>
<dbReference type="CDD" id="cd06558">
    <property type="entry name" value="crotonase-like"/>
    <property type="match status" value="1"/>
</dbReference>
<keyword evidence="3" id="KW-0413">Isomerase</keyword>
<protein>
    <submittedName>
        <fullName evidence="4">Enoyl-CoA hydratase-related protein</fullName>
    </submittedName>
</protein>
<dbReference type="Gene3D" id="3.90.226.10">
    <property type="entry name" value="2-enoyl-CoA Hydratase, Chain A, domain 1"/>
    <property type="match status" value="1"/>
</dbReference>
<dbReference type="PANTHER" id="PTHR43684:SF1">
    <property type="entry name" value="ENOYL-COA DELTA ISOMERASE 2"/>
    <property type="match status" value="1"/>
</dbReference>
<accession>A0ABV7EJT0</accession>
<evidence type="ECO:0000256" key="3">
    <source>
        <dbReference type="ARBA" id="ARBA00023235"/>
    </source>
</evidence>
<name>A0ABV7EJT0_9GAMM</name>
<dbReference type="InterPro" id="IPR051053">
    <property type="entry name" value="ECH/Chromodomain_protein"/>
</dbReference>
<dbReference type="InterPro" id="IPR029045">
    <property type="entry name" value="ClpP/crotonase-like_dom_sf"/>
</dbReference>